<evidence type="ECO:0000259" key="1">
    <source>
        <dbReference type="PROSITE" id="PS50965"/>
    </source>
</evidence>
<dbReference type="InterPro" id="IPR011528">
    <property type="entry name" value="NERD"/>
</dbReference>
<organism evidence="2 3">
    <name type="scientific">Mesorhizobium montanum</name>
    <dbReference type="NCBI Taxonomy" id="3072323"/>
    <lineage>
        <taxon>Bacteria</taxon>
        <taxon>Pseudomonadati</taxon>
        <taxon>Pseudomonadota</taxon>
        <taxon>Alphaproteobacteria</taxon>
        <taxon>Hyphomicrobiales</taxon>
        <taxon>Phyllobacteriaceae</taxon>
        <taxon>Mesorhizobium</taxon>
    </lineage>
</organism>
<name>A0ABU4ZNP0_9HYPH</name>
<dbReference type="EMBL" id="JAVIJF010000015">
    <property type="protein sequence ID" value="MDX8526998.1"/>
    <property type="molecule type" value="Genomic_DNA"/>
</dbReference>
<keyword evidence="3" id="KW-1185">Reference proteome</keyword>
<dbReference type="Gene3D" id="3.40.50.300">
    <property type="entry name" value="P-loop containing nucleotide triphosphate hydrolases"/>
    <property type="match status" value="2"/>
</dbReference>
<dbReference type="InterPro" id="IPR027417">
    <property type="entry name" value="P-loop_NTPase"/>
</dbReference>
<accession>A0ABU4ZNP0</accession>
<proteinExistence type="predicted"/>
<dbReference type="PANTHER" id="PTHR11070">
    <property type="entry name" value="UVRD / RECB / PCRA DNA HELICASE FAMILY MEMBER"/>
    <property type="match status" value="1"/>
</dbReference>
<evidence type="ECO:0000313" key="2">
    <source>
        <dbReference type="EMBL" id="MDX8526998.1"/>
    </source>
</evidence>
<feature type="domain" description="NERD" evidence="1">
    <location>
        <begin position="11"/>
        <end position="127"/>
    </location>
</feature>
<dbReference type="PANTHER" id="PTHR11070:SF45">
    <property type="entry name" value="DNA 3'-5' HELICASE"/>
    <property type="match status" value="1"/>
</dbReference>
<comment type="caution">
    <text evidence="2">The sequence shown here is derived from an EMBL/GenBank/DDBJ whole genome shotgun (WGS) entry which is preliminary data.</text>
</comment>
<dbReference type="RefSeq" id="WP_320234933.1">
    <property type="nucleotide sequence ID" value="NZ_JAVIJF010000015.1"/>
</dbReference>
<gene>
    <name evidence="2" type="ORF">RFM68_21075</name>
</gene>
<dbReference type="Pfam" id="PF08378">
    <property type="entry name" value="NERD"/>
    <property type="match status" value="1"/>
</dbReference>
<dbReference type="Proteomes" id="UP001276840">
    <property type="component" value="Unassembled WGS sequence"/>
</dbReference>
<dbReference type="SUPFAM" id="SSF52540">
    <property type="entry name" value="P-loop containing nucleoside triphosphate hydrolases"/>
    <property type="match status" value="1"/>
</dbReference>
<sequence length="579" mass="64383">MAVLIPDVPKDCPNGERLVYEKLGRELPADWVVLHSLGLPRHETKIWGEADIVVLSSQGVYSLEVKGGTVSCSDGVWLFAGPGFKSYTKREDPWTQSKSALMAVRKSLCDANSAFKEVVFGFGVVMPFTRFDVAGTEFLPEVLLDKRSYREGMDQYIERLHRFWEADYASREGKTRRGLTPHQIRQARQILRPDLETALSIGGYLTGVESKIIQLTNEQIRVSRRLTANPRSVVRGAAGTGKSVLAMDRAKHLAGSGRRVLFLCFNRLLASHVRRSVAQEGISGLDVWHAHGLYREIIRRGGKEAELAALDESHPEFFARRFPEVAADALLSNGGEPWDVLIIDETQDLLTTSHFDVFDLLVVGGLNHGTWHLFLDPLQNIYGSDAEHAVETRLATAYPVLDELEDNCRNTRQVAAQASIISGIDLAMNNAPDGLECENVFYGSRPDALQKIQDLVEKLLSSDVRLCDLVILSTRQRSNSLIAGLERLAGRPVCDLGNEEEYADGAVAFSTMHAFKGLERMVVVAIDMQDIGASQWAMLHYAGLSRARCLLHAFVPNGSTHRYRRQATAFGERARIRSK</sequence>
<protein>
    <submittedName>
        <fullName evidence="2">NERD domain-containing protein</fullName>
    </submittedName>
</protein>
<reference evidence="2 3" key="1">
    <citation type="submission" date="2023-08" db="EMBL/GenBank/DDBJ databases">
        <title>Implementing the SeqCode for naming new Mesorhizobium species isolated from Vachellia karroo root nodules.</title>
        <authorList>
            <person name="Van Lill M."/>
        </authorList>
    </citation>
    <scope>NUCLEOTIDE SEQUENCE [LARGE SCALE GENOMIC DNA]</scope>
    <source>
        <strain evidence="2 3">MSK 1335</strain>
    </source>
</reference>
<dbReference type="InterPro" id="IPR000212">
    <property type="entry name" value="DNA_helicase_UvrD/REP"/>
</dbReference>
<dbReference type="PROSITE" id="PS50965">
    <property type="entry name" value="NERD"/>
    <property type="match status" value="1"/>
</dbReference>
<evidence type="ECO:0000313" key="3">
    <source>
        <dbReference type="Proteomes" id="UP001276840"/>
    </source>
</evidence>